<dbReference type="InterPro" id="IPR048411">
    <property type="entry name" value="Htt_N_HEAT_rpt-1"/>
</dbReference>
<feature type="region of interest" description="Disordered" evidence="2">
    <location>
        <begin position="957"/>
        <end position="976"/>
    </location>
</feature>
<accession>A0A9Q0LGC0</accession>
<dbReference type="InterPro" id="IPR048413">
    <property type="entry name" value="Htt_C-HEAT_rpt"/>
</dbReference>
<evidence type="ECO:0000313" key="4">
    <source>
        <dbReference type="Proteomes" id="UP001149090"/>
    </source>
</evidence>
<dbReference type="Pfam" id="PF20927">
    <property type="entry name" value="Htt_C-HEAT"/>
    <property type="match status" value="1"/>
</dbReference>
<comment type="caution">
    <text evidence="3">The sequence shown here is derived from an EMBL/GenBank/DDBJ whole genome shotgun (WGS) entry which is preliminary data.</text>
</comment>
<protein>
    <submittedName>
        <fullName evidence="3">Huntington disease protein</fullName>
    </submittedName>
</protein>
<dbReference type="InterPro" id="IPR011989">
    <property type="entry name" value="ARM-like"/>
</dbReference>
<dbReference type="PANTHER" id="PTHR10170:SF10">
    <property type="entry name" value="HUNTINGTIN"/>
    <property type="match status" value="1"/>
</dbReference>
<keyword evidence="4" id="KW-1185">Reference proteome</keyword>
<evidence type="ECO:0000256" key="1">
    <source>
        <dbReference type="SAM" id="Coils"/>
    </source>
</evidence>
<evidence type="ECO:0000256" key="2">
    <source>
        <dbReference type="SAM" id="MobiDB-lite"/>
    </source>
</evidence>
<proteinExistence type="predicted"/>
<dbReference type="SUPFAM" id="SSF48371">
    <property type="entry name" value="ARM repeat"/>
    <property type="match status" value="3"/>
</dbReference>
<dbReference type="EMBL" id="JAPDFW010000081">
    <property type="protein sequence ID" value="KAJ5072243.1"/>
    <property type="molecule type" value="Genomic_DNA"/>
</dbReference>
<dbReference type="InterPro" id="IPR028426">
    <property type="entry name" value="Huntingtin_fam"/>
</dbReference>
<dbReference type="Gene3D" id="1.25.10.10">
    <property type="entry name" value="Leucine-rich Repeat Variant"/>
    <property type="match status" value="1"/>
</dbReference>
<dbReference type="Pfam" id="PF20926">
    <property type="entry name" value="Htt_N-HEAT_1"/>
    <property type="match status" value="1"/>
</dbReference>
<organism evidence="3 4">
    <name type="scientific">Anaeramoeba ignava</name>
    <name type="common">Anaerobic marine amoeba</name>
    <dbReference type="NCBI Taxonomy" id="1746090"/>
    <lineage>
        <taxon>Eukaryota</taxon>
        <taxon>Metamonada</taxon>
        <taxon>Anaeramoebidae</taxon>
        <taxon>Anaeramoeba</taxon>
    </lineage>
</organism>
<dbReference type="PANTHER" id="PTHR10170">
    <property type="entry name" value="HUNTINGTON DISEASE PROTEIN"/>
    <property type="match status" value="1"/>
</dbReference>
<gene>
    <name evidence="3" type="ORF">M0811_01257</name>
</gene>
<name>A0A9Q0LGC0_ANAIG</name>
<evidence type="ECO:0000313" key="3">
    <source>
        <dbReference type="EMBL" id="KAJ5072243.1"/>
    </source>
</evidence>
<sequence>MDWNKSIEILRSIVKSNQNTSKKIRTQEIVDACWGTYKYLIISNTNPQYEDKLTLAINLLLQSTEYSDANIRMTVVECLTRILKNSFFFCKEIIVNELLNSFLKMESHSRKVAFEKLCFLSSQINPTKLKTFIDHFIDGMIEFIYQEPETSFEIFSQDSFRNFLLNFRELLDMKTVTPLIQTFIFKFQHQSQLISRNCAYGLAAICVHSKYIQVSDFCFVEIFNSKNWKFNTELANDQIQKNSNLFDLGNINMEKESQENQNELIERIISNITSNSELVSSTLTFYYYFLGEFSAQNLCNLHFPLYQLLMIVSNILANHANREINFITKSAELLNLLISRFYSISQMVSLFMSQHMDLFIEMLMDKKVFISAKSAIIKCVYEYSIRGTASFSSYVSQKRAPFGFIIQNLKLQDPLLSSTCLLFIGDLAQSFLKRGYIENKKQIDDFLHIISSEIFKTNTSSQTIKDACIALSSFISEIACNKHLTKYVQKLFKHLIQIAQVPNTYHLLKISVLNLFTKFRLAPAKARIHVSRIDERFEAFALHIEISADITQFMFKSLADSNEQVAQTAARSISALFFHAQDQERAEMIIRITKELISESNRKQSIKGYLWLINSVIADYRTKYPDMQNFNAKYSTFANFVNKIQLILSDFLLGYKIKRLSTYLLMLKTFVKTFKITKYFANVRQENAREIVVHVLKCLKICDDVIKKHIPQEVIRSPQRSEVISSSMQLFSMKKDSNIYKPKIPPNLQRNYPSPAKSLQFTSHRKFTNRQMLFKLVNYRDKDHQFSHLFNFVHNFLLSSLVPNALGYLEESLYHHLFQFLYQARHFGENELNPKLDTFFQFRKYCLRILSFFLRRGYDIKMIGFVIDLLNQHLNEDPRNVGKCLCSLLNSLHSETINLFEVEWDLFLANEKKPRNDLLKRAITQSHKKESVIAFDGIQENSLPVADINLVESNSREVTPSKNPKVNTHNLARSQSPQKLPQNFLPLSKEEQQNVKKLVFKLLLTLIQACETHFLDSYNIYFQNQMFNLLRTLVTNHHGKTVVKNLSNFIFEGVSSSGYFQEPKQIKHILHFFYVLLDSRHCSYIGLSKKKIQLNIEFLLNSNQSNSFEQAKKMDILEKLFLKIYHQNTSGDHHQTFSKIENIFLKCIHPRLHFHFFNFFLVAFQNQSNFDDYSHKFGEVFVSVLGDTHANIEEATESITHPFGIHINLTELKKMMILLFPKVISTDKLLGFFFSSSLSSIPLFILVLNQILLLEWELLLLNIKKVNKIKEEFIAQLFFLFCSFYKKLKTKPSKKSSKYLTEANKLVLNFLSKNQDKFGIPPNFQHEITNITENFVSDIKEGNVWSSYQKTLSSQLLEISYILSQKNSIQWWSWIWKQTHLENSQELSRIPFIFICRYSFEVIDKEAAQIDMQFYKEKETFLELMKTDAFIKQTINNLDLKVVWQFIQRIVSDDEYYNILKYFAGFCFMQDSSLFTYPFARKITKFISSFPDNFPQKSELLNHLNEKFKFISNQNEKQNENNKNNENDANQIQKINIQILDPQILKPRNLFKFNLSLSKNPNKIQNNKFVNIKIKFRIDKIMKEKDQLIEKFNKTIFRYIFCNAMNTEEIKEILNNEQDEQQVKMISFLPMVITLTKNTDIIKTILETANQHILNFVQNPKEKLQILGFYEWKTLYPLLESVKLFIKHNSISQPEFAHIEILKHENLVLLCINMCVHLIQNYKFNSKIYPQFTENFLEIVNVVLKTTPNAGFMVKLLVVLLSKLTHQIYHEHSKFGLSQFEEYYISYQDRKETEDEDESINDIYNQSLHYFALKIIENDKNSQAQEKMFSGYCSTSPNEPIPYLMHKVIVSVLRTDISSVLQNRSLFQHIFCTDIEDMTIKESPLLELDEPVQTIERIVNFINNIGFRSQNEFMLIWNSIFKLIEIKSFAHQIQFLENYEKVLVLLIRALSSLIVLFIKEDFGDPQSLWLYSPRKKNYDFLRKKEGQELSFLHYIIDQGLFELCQPFLPVFYHQYYSVFLKNSTLYDPFNRHELFFISSEKSEEIKDVFHEIEDELRTNFPIVENNRFSNLLKSPFNYNLERPFGYERTKFENHQIRIKRIMYRFRKQLKFQEIDIRNYITSFLDLLEYFIRQRVRFSSSTIIRESFHSVLVISDLFNSEQFVRMISLFAQILDSTSDDDYVTRPLLILGICKAVSVLDKQLESYSVFDIDLFTFLTESMKSEHEEIKLAALQGLLYLIEEKSGFITFGLINFLFAFLIQNLKENEMEQIRLHLLSVSFLLAEVFHQQAEEAGFTRQVIMLCIDVVERKRASFEEFHCIFRGFEKLVVSFTISHANRKLVSSLVNLEMEEDELKYSLVFLRFLLTISFTENKENNNKEKSPISYIMNYMIEKISNYHSFEGEIISRILPKFVFGVVSCDAFISLLINQMFDVKTEYPVLISRVLFSLTSYIFNQSPNQHTLVGNENMNQVILYFVESILSKKFFTKNLWCLCSVFVCSSPIPRIRMLYFKLLEMNYSISSHDQILEIFQIAELDFIQRIPLKEGMKLIEKLNEWKKKNIIRL</sequence>
<dbReference type="OrthoDB" id="15930at2759"/>
<dbReference type="GO" id="GO:0005737">
    <property type="term" value="C:cytoplasm"/>
    <property type="evidence" value="ECO:0007669"/>
    <property type="project" value="TreeGrafter"/>
</dbReference>
<dbReference type="Proteomes" id="UP001149090">
    <property type="component" value="Unassembled WGS sequence"/>
</dbReference>
<feature type="coiled-coil region" evidence="1">
    <location>
        <begin position="1501"/>
        <end position="1535"/>
    </location>
</feature>
<reference evidence="3" key="1">
    <citation type="submission" date="2022-10" db="EMBL/GenBank/DDBJ databases">
        <title>Novel sulphate-reducing endosymbionts in the free-living metamonad Anaeramoeba.</title>
        <authorList>
            <person name="Jerlstrom-Hultqvist J."/>
            <person name="Cepicka I."/>
            <person name="Gallot-Lavallee L."/>
            <person name="Salas-Leiva D."/>
            <person name="Curtis B.A."/>
            <person name="Zahonova K."/>
            <person name="Pipaliya S."/>
            <person name="Dacks J."/>
            <person name="Roger A.J."/>
        </authorList>
    </citation>
    <scope>NUCLEOTIDE SEQUENCE</scope>
    <source>
        <strain evidence="3">BMAN</strain>
    </source>
</reference>
<keyword evidence="1" id="KW-0175">Coiled coil</keyword>
<dbReference type="InterPro" id="IPR016024">
    <property type="entry name" value="ARM-type_fold"/>
</dbReference>